<evidence type="ECO:0000313" key="5">
    <source>
        <dbReference type="Proteomes" id="UP000017836"/>
    </source>
</evidence>
<proteinExistence type="inferred from homology"/>
<dbReference type="GO" id="GO:0008194">
    <property type="term" value="F:UDP-glycosyltransferase activity"/>
    <property type="evidence" value="ECO:0007669"/>
    <property type="project" value="InterPro"/>
</dbReference>
<dbReference type="FunFam" id="3.40.50.2000:FF:000037">
    <property type="entry name" value="Glycosyltransferase"/>
    <property type="match status" value="1"/>
</dbReference>
<evidence type="ECO:0000313" key="4">
    <source>
        <dbReference type="EMBL" id="ERN06296.1"/>
    </source>
</evidence>
<dbReference type="InterPro" id="IPR002213">
    <property type="entry name" value="UDP_glucos_trans"/>
</dbReference>
<evidence type="ECO:0000256" key="2">
    <source>
        <dbReference type="ARBA" id="ARBA00022679"/>
    </source>
</evidence>
<keyword evidence="5" id="KW-1185">Reference proteome</keyword>
<dbReference type="eggNOG" id="KOG1192">
    <property type="taxonomic scope" value="Eukaryota"/>
</dbReference>
<dbReference type="Gramene" id="ERN06296">
    <property type="protein sequence ID" value="ERN06296"/>
    <property type="gene ID" value="AMTR_s00016p00225760"/>
</dbReference>
<name>W1PF90_AMBTC</name>
<accession>W1PF90</accession>
<protein>
    <recommendedName>
        <fullName evidence="6">Glycosyltransferase</fullName>
    </recommendedName>
</protein>
<dbReference type="KEGG" id="atr:18434488"/>
<dbReference type="PANTHER" id="PTHR48047:SF182">
    <property type="entry name" value="GLYCOSYLTRANSFERASE"/>
    <property type="match status" value="1"/>
</dbReference>
<dbReference type="HOGENOM" id="CLU_001724_2_2_1"/>
<dbReference type="AlphaFoldDB" id="W1PF90"/>
<dbReference type="Proteomes" id="UP000017836">
    <property type="component" value="Unassembled WGS sequence"/>
</dbReference>
<organism evidence="4 5">
    <name type="scientific">Amborella trichopoda</name>
    <dbReference type="NCBI Taxonomy" id="13333"/>
    <lineage>
        <taxon>Eukaryota</taxon>
        <taxon>Viridiplantae</taxon>
        <taxon>Streptophyta</taxon>
        <taxon>Embryophyta</taxon>
        <taxon>Tracheophyta</taxon>
        <taxon>Spermatophyta</taxon>
        <taxon>Magnoliopsida</taxon>
        <taxon>Amborellales</taxon>
        <taxon>Amborellaceae</taxon>
        <taxon>Amborella</taxon>
    </lineage>
</organism>
<evidence type="ECO:0008006" key="6">
    <source>
        <dbReference type="Google" id="ProtNLM"/>
    </source>
</evidence>
<dbReference type="EMBL" id="KI393908">
    <property type="protein sequence ID" value="ERN06296.1"/>
    <property type="molecule type" value="Genomic_DNA"/>
</dbReference>
<reference evidence="5" key="1">
    <citation type="journal article" date="2013" name="Science">
        <title>The Amborella genome and the evolution of flowering plants.</title>
        <authorList>
            <consortium name="Amborella Genome Project"/>
        </authorList>
    </citation>
    <scope>NUCLEOTIDE SEQUENCE [LARGE SCALE GENOMIC DNA]</scope>
</reference>
<dbReference type="CDD" id="cd03784">
    <property type="entry name" value="GT1_Gtf-like"/>
    <property type="match status" value="1"/>
</dbReference>
<evidence type="ECO:0000256" key="1">
    <source>
        <dbReference type="ARBA" id="ARBA00009995"/>
    </source>
</evidence>
<dbReference type="OrthoDB" id="5835829at2759"/>
<evidence type="ECO:0000256" key="3">
    <source>
        <dbReference type="SAM" id="MobiDB-lite"/>
    </source>
</evidence>
<dbReference type="SUPFAM" id="SSF53756">
    <property type="entry name" value="UDP-Glycosyltransferase/glycogen phosphorylase"/>
    <property type="match status" value="1"/>
</dbReference>
<gene>
    <name evidence="4" type="ORF">AMTR_s00016p00225760</name>
</gene>
<sequence>MEFTDHNPNSTSIASQHSTNGTTIVTENRNPNPNGAQPYVLMFPVMSQGHMIPMIDLARMIAARGLAVAVATTPLNAARIPSVPLLRVLELPFPGTEVDLPRGCESLDALPQLSLFPEFMKATRLMKPKLDEILAIDRPLAIVSDFFLPWTLDTAERIGVPRLVFQGISCSAHCCLELVKKFRLWDAVDSDHEPFELPGLSIRLTKANLPPLMRNPSAEPPGVIEFFNEIRRADSESAGIIFNSFYELEPDYFEHCRKTTRAWHVGPVSMVTPDTGSRGKAGSVECLAWLDMFERGTVVYACFGSMCRFESDQLAEIGLGLEATGRPFIWVVRETTEPLGSISGLDGFEERVKDRGLVIRGWAAQVLILSHESVGAFITHGGWNSVLEGVSSGLAMVTWPLSAEQFINAKMVSEVMGIGFGVERVGKEVVRREKVKEAVEEVMGEGGERKRMRAKELKEMGRRAVEEGGSSHMSLGRLVEDLLNGLKQGA</sequence>
<dbReference type="Gene3D" id="3.40.50.2000">
    <property type="entry name" value="Glycogen Phosphorylase B"/>
    <property type="match status" value="2"/>
</dbReference>
<keyword evidence="2" id="KW-0808">Transferase</keyword>
<dbReference type="PANTHER" id="PTHR48047">
    <property type="entry name" value="GLYCOSYLTRANSFERASE"/>
    <property type="match status" value="1"/>
</dbReference>
<dbReference type="Pfam" id="PF00201">
    <property type="entry name" value="UDPGT"/>
    <property type="match status" value="1"/>
</dbReference>
<comment type="similarity">
    <text evidence="1">Belongs to the UDP-glycosyltransferase family.</text>
</comment>
<feature type="region of interest" description="Disordered" evidence="3">
    <location>
        <begin position="1"/>
        <end position="32"/>
    </location>
</feature>
<dbReference type="GO" id="GO:0016757">
    <property type="term" value="F:glycosyltransferase activity"/>
    <property type="evidence" value="ECO:0000318"/>
    <property type="project" value="GO_Central"/>
</dbReference>